<dbReference type="GO" id="GO:0006857">
    <property type="term" value="P:oligopeptide transport"/>
    <property type="evidence" value="ECO:0007669"/>
    <property type="project" value="InterPro"/>
</dbReference>
<sequence>MGYAGRGDRVSAPAAPRDGVRWFFNQPPGLAILFLTQMWETFSYFGMRALLVYYMTKQLLIGQQQASMIYGVYTATVYFTPIVGGVIADRWLGRRRAVIIGGAIMAFGHFLMASESLFFFALAAIALGNGLFLPSLPSQIDGLYAKDDPRRGSAYNFYYVGLNLGGLLAPLVCGTLGEVYGWHWGFGAAGIGMLGGLLLYVFGQRWLPQEPPRPARVVETTTDATPRHALKQRVMALVAVALCVMVFRGAYEQTGNTIALWADAGIDRSFFGLAIPMTWFQALNPLLVIALTPVLVAHWVRQARRGREPTPARKMAMGAFGVGAAFAMLAVVDASAHGQANWIWLALFFLVLTTGELFILPIGLGLFARLAPKGHGATTIAGWFFTSFGGNLLAGALGMLWTSFGPSAFFGAMALVAAAAGTLLRLLDGAVGRAEAGNLPAPASRLAAEHAQSD</sequence>
<dbReference type="InterPro" id="IPR005279">
    <property type="entry name" value="Dipep/tripep_permease"/>
</dbReference>
<evidence type="ECO:0000256" key="3">
    <source>
        <dbReference type="ARBA" id="ARBA00022475"/>
    </source>
</evidence>
<dbReference type="Pfam" id="PF00854">
    <property type="entry name" value="PTR2"/>
    <property type="match status" value="2"/>
</dbReference>
<evidence type="ECO:0000256" key="5">
    <source>
        <dbReference type="ARBA" id="ARBA00022856"/>
    </source>
</evidence>
<evidence type="ECO:0000256" key="1">
    <source>
        <dbReference type="ARBA" id="ARBA00004651"/>
    </source>
</evidence>
<dbReference type="Proteomes" id="UP000256829">
    <property type="component" value="Unassembled WGS sequence"/>
</dbReference>
<dbReference type="EMBL" id="QTJR01000006">
    <property type="protein sequence ID" value="RDY67020.1"/>
    <property type="molecule type" value="Genomic_DNA"/>
</dbReference>
<feature type="transmembrane region" description="Helical" evidence="8">
    <location>
        <begin position="118"/>
        <end position="136"/>
    </location>
</feature>
<dbReference type="PROSITE" id="PS50850">
    <property type="entry name" value="MFS"/>
    <property type="match status" value="1"/>
</dbReference>
<feature type="transmembrane region" description="Helical" evidence="8">
    <location>
        <begin position="342"/>
        <end position="368"/>
    </location>
</feature>
<keyword evidence="5" id="KW-0571">Peptide transport</keyword>
<keyword evidence="5" id="KW-0653">Protein transport</keyword>
<gene>
    <name evidence="10" type="ORF">DX912_10070</name>
</gene>
<feature type="transmembrane region" description="Helical" evidence="8">
    <location>
        <begin position="380"/>
        <end position="401"/>
    </location>
</feature>
<keyword evidence="6 8" id="KW-1133">Transmembrane helix</keyword>
<evidence type="ECO:0000313" key="10">
    <source>
        <dbReference type="EMBL" id="RDY67020.1"/>
    </source>
</evidence>
<feature type="transmembrane region" description="Helical" evidence="8">
    <location>
        <begin position="30"/>
        <end position="55"/>
    </location>
</feature>
<evidence type="ECO:0000259" key="9">
    <source>
        <dbReference type="PROSITE" id="PS50850"/>
    </source>
</evidence>
<dbReference type="PANTHER" id="PTHR23517">
    <property type="entry name" value="RESISTANCE PROTEIN MDTM, PUTATIVE-RELATED-RELATED"/>
    <property type="match status" value="1"/>
</dbReference>
<dbReference type="CDD" id="cd17346">
    <property type="entry name" value="MFS_DtpA_like"/>
    <property type="match status" value="1"/>
</dbReference>
<dbReference type="NCBIfam" id="TIGR00924">
    <property type="entry name" value="yjdL_sub1_fam"/>
    <property type="match status" value="1"/>
</dbReference>
<protein>
    <submittedName>
        <fullName evidence="10">MFS transporter</fullName>
    </submittedName>
</protein>
<dbReference type="PROSITE" id="PS01022">
    <property type="entry name" value="PTR2_1"/>
    <property type="match status" value="1"/>
</dbReference>
<dbReference type="AlphaFoldDB" id="A0A3D8VC78"/>
<reference evidence="10 11" key="1">
    <citation type="submission" date="2018-08" db="EMBL/GenBank/DDBJ databases">
        <title>Lysobacter soli KCTC 22011, whole genome shotgun sequence.</title>
        <authorList>
            <person name="Zhang X."/>
            <person name="Feng G."/>
            <person name="Zhu H."/>
        </authorList>
    </citation>
    <scope>NUCLEOTIDE SEQUENCE [LARGE SCALE GENOMIC DNA]</scope>
    <source>
        <strain evidence="10 11">KCTC 22011</strain>
    </source>
</reference>
<dbReference type="InterPro" id="IPR000109">
    <property type="entry name" value="POT_fam"/>
</dbReference>
<dbReference type="Gene3D" id="1.20.1250.20">
    <property type="entry name" value="MFS general substrate transporter like domains"/>
    <property type="match status" value="2"/>
</dbReference>
<evidence type="ECO:0000313" key="11">
    <source>
        <dbReference type="Proteomes" id="UP000256829"/>
    </source>
</evidence>
<feature type="transmembrane region" description="Helical" evidence="8">
    <location>
        <begin position="407"/>
        <end position="427"/>
    </location>
</feature>
<evidence type="ECO:0000256" key="8">
    <source>
        <dbReference type="SAM" id="Phobius"/>
    </source>
</evidence>
<feature type="transmembrane region" description="Helical" evidence="8">
    <location>
        <begin position="95"/>
        <end position="112"/>
    </location>
</feature>
<feature type="transmembrane region" description="Helical" evidence="8">
    <location>
        <begin position="67"/>
        <end position="88"/>
    </location>
</feature>
<evidence type="ECO:0000256" key="6">
    <source>
        <dbReference type="ARBA" id="ARBA00022989"/>
    </source>
</evidence>
<dbReference type="InterPro" id="IPR018456">
    <property type="entry name" value="PTR2_symporter_CS"/>
</dbReference>
<dbReference type="PANTHER" id="PTHR23517:SF15">
    <property type="entry name" value="PROTON-DEPENDENT OLIGOPEPTIDE FAMILY TRANSPORT PROTEIN"/>
    <property type="match status" value="1"/>
</dbReference>
<evidence type="ECO:0000256" key="4">
    <source>
        <dbReference type="ARBA" id="ARBA00022692"/>
    </source>
</evidence>
<feature type="transmembrane region" description="Helical" evidence="8">
    <location>
        <begin position="271"/>
        <end position="296"/>
    </location>
</feature>
<feature type="transmembrane region" description="Helical" evidence="8">
    <location>
        <begin position="234"/>
        <end position="251"/>
    </location>
</feature>
<feature type="transmembrane region" description="Helical" evidence="8">
    <location>
        <begin position="157"/>
        <end position="177"/>
    </location>
</feature>
<proteinExistence type="predicted"/>
<keyword evidence="3" id="KW-1003">Cell membrane</keyword>
<name>A0A3D8VC78_9GAMM</name>
<dbReference type="InterPro" id="IPR036259">
    <property type="entry name" value="MFS_trans_sf"/>
</dbReference>
<feature type="transmembrane region" description="Helical" evidence="8">
    <location>
        <begin position="317"/>
        <end position="336"/>
    </location>
</feature>
<evidence type="ECO:0000256" key="7">
    <source>
        <dbReference type="ARBA" id="ARBA00023136"/>
    </source>
</evidence>
<feature type="domain" description="Major facilitator superfamily (MFS) profile" evidence="9">
    <location>
        <begin position="29"/>
        <end position="431"/>
    </location>
</feature>
<keyword evidence="11" id="KW-1185">Reference proteome</keyword>
<organism evidence="10 11">
    <name type="scientific">Lysobacter soli</name>
    <dbReference type="NCBI Taxonomy" id="453783"/>
    <lineage>
        <taxon>Bacteria</taxon>
        <taxon>Pseudomonadati</taxon>
        <taxon>Pseudomonadota</taxon>
        <taxon>Gammaproteobacteria</taxon>
        <taxon>Lysobacterales</taxon>
        <taxon>Lysobacteraceae</taxon>
        <taxon>Lysobacter</taxon>
    </lineage>
</organism>
<feature type="transmembrane region" description="Helical" evidence="8">
    <location>
        <begin position="183"/>
        <end position="203"/>
    </location>
</feature>
<evidence type="ECO:0000256" key="2">
    <source>
        <dbReference type="ARBA" id="ARBA00022448"/>
    </source>
</evidence>
<dbReference type="InterPro" id="IPR020846">
    <property type="entry name" value="MFS_dom"/>
</dbReference>
<comment type="caution">
    <text evidence="10">The sequence shown here is derived from an EMBL/GenBank/DDBJ whole genome shotgun (WGS) entry which is preliminary data.</text>
</comment>
<dbReference type="GO" id="GO:1904680">
    <property type="term" value="F:peptide transmembrane transporter activity"/>
    <property type="evidence" value="ECO:0007669"/>
    <property type="project" value="InterPro"/>
</dbReference>
<comment type="subcellular location">
    <subcellularLocation>
        <location evidence="1">Cell membrane</location>
        <topology evidence="1">Multi-pass membrane protein</topology>
    </subcellularLocation>
</comment>
<keyword evidence="7 8" id="KW-0472">Membrane</keyword>
<keyword evidence="2" id="KW-0813">Transport</keyword>
<keyword evidence="4 8" id="KW-0812">Transmembrane</keyword>
<accession>A0A3D8VC78</accession>
<dbReference type="GO" id="GO:0005886">
    <property type="term" value="C:plasma membrane"/>
    <property type="evidence" value="ECO:0007669"/>
    <property type="project" value="UniProtKB-SubCell"/>
</dbReference>
<dbReference type="SUPFAM" id="SSF103473">
    <property type="entry name" value="MFS general substrate transporter"/>
    <property type="match status" value="1"/>
</dbReference>
<dbReference type="InterPro" id="IPR050171">
    <property type="entry name" value="MFS_Transporters"/>
</dbReference>